<name>A0ABV1RKA3_9ALTE</name>
<evidence type="ECO:0000313" key="5">
    <source>
        <dbReference type="EMBL" id="MER2493373.1"/>
    </source>
</evidence>
<dbReference type="GO" id="GO:0008233">
    <property type="term" value="F:peptidase activity"/>
    <property type="evidence" value="ECO:0007669"/>
    <property type="project" value="UniProtKB-KW"/>
</dbReference>
<sequence>MTDREKRSFTCEMRAESTDDKVTIIGYGAVFNSRSENLGGFREEIMPGAFDSVLEDDVRAYFNHDHNFILGRTASGTLKLNVDEKGLGYEIDAPTTQTIRDLVIAPMMRGDVNQSSFAFRVARNGDEWEEDDEGVIVRRIHKMQRLFDVSPVALPAYPEASSAKRSLEEFKEQQNIIKRAVHEKAMRERALKIINA</sequence>
<feature type="domain" description="Prohead serine protease" evidence="4">
    <location>
        <begin position="12"/>
        <end position="172"/>
    </location>
</feature>
<evidence type="ECO:0000256" key="3">
    <source>
        <dbReference type="ARBA" id="ARBA00022801"/>
    </source>
</evidence>
<keyword evidence="6" id="KW-1185">Reference proteome</keyword>
<dbReference type="RefSeq" id="WP_350402571.1">
    <property type="nucleotide sequence ID" value="NZ_JBELOE010000265.1"/>
</dbReference>
<keyword evidence="1" id="KW-1188">Viral release from host cell</keyword>
<dbReference type="Proteomes" id="UP001467690">
    <property type="component" value="Unassembled WGS sequence"/>
</dbReference>
<gene>
    <name evidence="5" type="ORF">ABS311_15965</name>
</gene>
<dbReference type="InterPro" id="IPR006433">
    <property type="entry name" value="Prohead_protease"/>
</dbReference>
<dbReference type="EMBL" id="JBELOE010000265">
    <property type="protein sequence ID" value="MER2493373.1"/>
    <property type="molecule type" value="Genomic_DNA"/>
</dbReference>
<evidence type="ECO:0000313" key="6">
    <source>
        <dbReference type="Proteomes" id="UP001467690"/>
    </source>
</evidence>
<evidence type="ECO:0000259" key="4">
    <source>
        <dbReference type="Pfam" id="PF04586"/>
    </source>
</evidence>
<proteinExistence type="predicted"/>
<evidence type="ECO:0000256" key="2">
    <source>
        <dbReference type="ARBA" id="ARBA00022670"/>
    </source>
</evidence>
<dbReference type="Pfam" id="PF04586">
    <property type="entry name" value="Peptidase_S78"/>
    <property type="match status" value="1"/>
</dbReference>
<organism evidence="5 6">
    <name type="scientific">Catenovulum sediminis</name>
    <dbReference type="NCBI Taxonomy" id="1740262"/>
    <lineage>
        <taxon>Bacteria</taxon>
        <taxon>Pseudomonadati</taxon>
        <taxon>Pseudomonadota</taxon>
        <taxon>Gammaproteobacteria</taxon>
        <taxon>Alteromonadales</taxon>
        <taxon>Alteromonadaceae</taxon>
        <taxon>Catenovulum</taxon>
    </lineage>
</organism>
<comment type="caution">
    <text evidence="5">The sequence shown here is derived from an EMBL/GenBank/DDBJ whole genome shotgun (WGS) entry which is preliminary data.</text>
</comment>
<dbReference type="GO" id="GO:0006508">
    <property type="term" value="P:proteolysis"/>
    <property type="evidence" value="ECO:0007669"/>
    <property type="project" value="UniProtKB-KW"/>
</dbReference>
<dbReference type="NCBIfam" id="TIGR01543">
    <property type="entry name" value="proheadase_HK97"/>
    <property type="match status" value="1"/>
</dbReference>
<reference evidence="5 6" key="1">
    <citation type="submission" date="2024-06" db="EMBL/GenBank/DDBJ databases">
        <authorList>
            <person name="Chen R.Y."/>
        </authorList>
    </citation>
    <scope>NUCLEOTIDE SEQUENCE [LARGE SCALE GENOMIC DNA]</scope>
    <source>
        <strain evidence="5 6">D2</strain>
    </source>
</reference>
<accession>A0ABV1RKA3</accession>
<evidence type="ECO:0000256" key="1">
    <source>
        <dbReference type="ARBA" id="ARBA00022612"/>
    </source>
</evidence>
<keyword evidence="3" id="KW-0378">Hydrolase</keyword>
<keyword evidence="2 5" id="KW-0645">Protease</keyword>
<protein>
    <submittedName>
        <fullName evidence="5">HK97 family phage prohead protease</fullName>
    </submittedName>
</protein>
<dbReference type="InterPro" id="IPR054613">
    <property type="entry name" value="Peptidase_S78_dom"/>
</dbReference>